<dbReference type="InterPro" id="IPR007813">
    <property type="entry name" value="PilN"/>
</dbReference>
<dbReference type="Pfam" id="PF05137">
    <property type="entry name" value="PilN"/>
    <property type="match status" value="1"/>
</dbReference>
<evidence type="ECO:0000313" key="3">
    <source>
        <dbReference type="Proteomes" id="UP000323708"/>
    </source>
</evidence>
<dbReference type="AlphaFoldDB" id="A0A5B0X5L3"/>
<evidence type="ECO:0000313" key="2">
    <source>
        <dbReference type="EMBL" id="KAA1194533.1"/>
    </source>
</evidence>
<sequence length="337" mass="36887">MFDSGQNWELFGYDMRQLGRHFVAAWRDLLWAYDSPVRTHLDEPVRLQTERGARVYHAGRETDAVKADCNAVLLPEEEVLVRRLRLPLAVEADLESAIALEVAANSPFATADTGHGWYISGRTDDTLQLDLVIVSLSAAMAFIGQHYDSHDAHAQEAWVEVDGNMVVIRGFGEGARERCYRRRLIRVGAMVAVAALLLLTLAGVGAGFKKLELGRVEGLANVVQREAADASRMRAMLGSANETVGAVNDIVARYPNAHHELARLTEILGDSAYVERLSVGAQEIDLRGRASDAAAVMEMLTEQADYSGVIAASPIRKIPGTSVEQFHLKIQLRGQAS</sequence>
<dbReference type="Proteomes" id="UP000323708">
    <property type="component" value="Unassembled WGS sequence"/>
</dbReference>
<gene>
    <name evidence="2" type="ORF">F0M18_03655</name>
</gene>
<name>A0A5B0X5L3_9GAMM</name>
<evidence type="ECO:0000256" key="1">
    <source>
        <dbReference type="SAM" id="Phobius"/>
    </source>
</evidence>
<protein>
    <submittedName>
        <fullName evidence="2">PilN domain-containing protein</fullName>
    </submittedName>
</protein>
<keyword evidence="1" id="KW-1133">Transmembrane helix</keyword>
<proteinExistence type="predicted"/>
<keyword evidence="1" id="KW-0472">Membrane</keyword>
<feature type="transmembrane region" description="Helical" evidence="1">
    <location>
        <begin position="184"/>
        <end position="208"/>
    </location>
</feature>
<accession>A0A5B0X5L3</accession>
<organism evidence="2 3">
    <name type="scientific">Pseudohalioglobus sediminis</name>
    <dbReference type="NCBI Taxonomy" id="2606449"/>
    <lineage>
        <taxon>Bacteria</taxon>
        <taxon>Pseudomonadati</taxon>
        <taxon>Pseudomonadota</taxon>
        <taxon>Gammaproteobacteria</taxon>
        <taxon>Cellvibrionales</taxon>
        <taxon>Halieaceae</taxon>
        <taxon>Pseudohalioglobus</taxon>
    </lineage>
</organism>
<comment type="caution">
    <text evidence="2">The sequence shown here is derived from an EMBL/GenBank/DDBJ whole genome shotgun (WGS) entry which is preliminary data.</text>
</comment>
<reference evidence="2 3" key="1">
    <citation type="submission" date="2019-09" db="EMBL/GenBank/DDBJ databases">
        <authorList>
            <person name="Chen X.-Y."/>
        </authorList>
    </citation>
    <scope>NUCLEOTIDE SEQUENCE [LARGE SCALE GENOMIC DNA]</scope>
    <source>
        <strain evidence="2 3">NY5</strain>
    </source>
</reference>
<dbReference type="RefSeq" id="WP_149610002.1">
    <property type="nucleotide sequence ID" value="NZ_VTUX01000001.1"/>
</dbReference>
<dbReference type="EMBL" id="VTUX01000001">
    <property type="protein sequence ID" value="KAA1194533.1"/>
    <property type="molecule type" value="Genomic_DNA"/>
</dbReference>
<keyword evidence="3" id="KW-1185">Reference proteome</keyword>
<keyword evidence="1" id="KW-0812">Transmembrane</keyword>